<dbReference type="EMBL" id="KZ825797">
    <property type="protein sequence ID" value="PYI00179.1"/>
    <property type="molecule type" value="Genomic_DNA"/>
</dbReference>
<evidence type="ECO:0000313" key="1">
    <source>
        <dbReference type="EMBL" id="PYI00179.1"/>
    </source>
</evidence>
<sequence length="386" mass="42331">MAGDLEKLSSIFANILGAGVYQDLINNPSPDACLAVGEKLHKGLSNEHLEALPKLLLTDEQRNMYTRGVLGALESTPDAVVEEAKQDTKECYDNFKNAMSDGSDYWFHRGDHTKSRQIYSLQISTTIPLILSYRATAVKIMTRAEDFDDRIIPLCADPGIPVAERLEIIQNLAREAQSLQNASEFFADLLSVWQIKFLNILLGPALPATTPTSNLREAARKLTPEPTFASGLVSVVADSFDRPSAFVKISGLLAVGALEAKNASLLVSAAVHSSSSANPQPLIDLADIVAKMESGVSGLRKYWRFTADDFHESVFWLQEGAKDVDIPKYMRDSLERGAKYYLDLSKRLKRYALALGARIEGKNIGYELPSLGLFKLPGHGSESNVV</sequence>
<dbReference type="AlphaFoldDB" id="A0A319EH86"/>
<keyword evidence="2" id="KW-1185">Reference proteome</keyword>
<name>A0A319EH86_9EURO</name>
<organism evidence="1 2">
    <name type="scientific">Aspergillus ellipticus CBS 707.79</name>
    <dbReference type="NCBI Taxonomy" id="1448320"/>
    <lineage>
        <taxon>Eukaryota</taxon>
        <taxon>Fungi</taxon>
        <taxon>Dikarya</taxon>
        <taxon>Ascomycota</taxon>
        <taxon>Pezizomycotina</taxon>
        <taxon>Eurotiomycetes</taxon>
        <taxon>Eurotiomycetidae</taxon>
        <taxon>Eurotiales</taxon>
        <taxon>Aspergillaceae</taxon>
        <taxon>Aspergillus</taxon>
        <taxon>Aspergillus subgen. Circumdati</taxon>
    </lineage>
</organism>
<proteinExistence type="predicted"/>
<gene>
    <name evidence="1" type="ORF">BO71DRAFT_455056</name>
</gene>
<dbReference type="OrthoDB" id="4960444at2759"/>
<accession>A0A319EH86</accession>
<dbReference type="VEuPathDB" id="FungiDB:BO71DRAFT_455056"/>
<reference evidence="1 2" key="1">
    <citation type="submission" date="2018-02" db="EMBL/GenBank/DDBJ databases">
        <title>The genomes of Aspergillus section Nigri reveals drivers in fungal speciation.</title>
        <authorList>
            <consortium name="DOE Joint Genome Institute"/>
            <person name="Vesth T.C."/>
            <person name="Nybo J."/>
            <person name="Theobald S."/>
            <person name="Brandl J."/>
            <person name="Frisvad J.C."/>
            <person name="Nielsen K.F."/>
            <person name="Lyhne E.K."/>
            <person name="Kogle M.E."/>
            <person name="Kuo A."/>
            <person name="Riley R."/>
            <person name="Clum A."/>
            <person name="Nolan M."/>
            <person name="Lipzen A."/>
            <person name="Salamov A."/>
            <person name="Henrissat B."/>
            <person name="Wiebenga A."/>
            <person name="De vries R.P."/>
            <person name="Grigoriev I.V."/>
            <person name="Mortensen U.H."/>
            <person name="Andersen M.R."/>
            <person name="Baker S.E."/>
        </authorList>
    </citation>
    <scope>NUCLEOTIDE SEQUENCE [LARGE SCALE GENOMIC DNA]</scope>
    <source>
        <strain evidence="1 2">CBS 707.79</strain>
    </source>
</reference>
<dbReference type="Proteomes" id="UP000247810">
    <property type="component" value="Unassembled WGS sequence"/>
</dbReference>
<protein>
    <submittedName>
        <fullName evidence="1">Uncharacterized protein</fullName>
    </submittedName>
</protein>
<evidence type="ECO:0000313" key="2">
    <source>
        <dbReference type="Proteomes" id="UP000247810"/>
    </source>
</evidence>